<dbReference type="EMBL" id="MZGT01000008">
    <property type="protein sequence ID" value="OPJ65431.1"/>
    <property type="molecule type" value="Genomic_DNA"/>
</dbReference>
<dbReference type="PANTHER" id="PTHR43155:SF2">
    <property type="entry name" value="CYCLIC DI-GMP PHOSPHODIESTERASE PA4108"/>
    <property type="match status" value="1"/>
</dbReference>
<proteinExistence type="predicted"/>
<dbReference type="PROSITE" id="PS51831">
    <property type="entry name" value="HD"/>
    <property type="match status" value="1"/>
</dbReference>
<sequence>MKHMMLVFNCKSGMILAEDIIHNGAKLASRNTVLNSYIIDKLIGLGELKVSVYVAEDIDNLDKNNHSILKKFKHEYGINIHLMKRVLNELITETKVNVDDVLQISNFIVNYLDEPNTLIECLNSLKEADEYTYTHCLNVAIYSMLIAKWMNLSFESIIDVIQAALLHDIGKIKISNEILNKPSRLTKEEFDEIKKHSILGYAIANKHHGFNENIKEGILMHHERIDGSGYPFGKKGMDIALSAKIVAVADTFDAMTSSRVYKKGVTPFKAFLMFITEGINQYDISVIFALLENISAYYIGMKVEFEDGRIGEIVYIPPNDVLCPIVKIDDELIDLSRESGFNIINIFN</sequence>
<dbReference type="InterPro" id="IPR006674">
    <property type="entry name" value="HD_domain"/>
</dbReference>
<dbReference type="NCBIfam" id="TIGR00277">
    <property type="entry name" value="HDIG"/>
    <property type="match status" value="1"/>
</dbReference>
<evidence type="ECO:0000313" key="4">
    <source>
        <dbReference type="Proteomes" id="UP000191056"/>
    </source>
</evidence>
<keyword evidence="4" id="KW-1185">Reference proteome</keyword>
<evidence type="ECO:0000259" key="2">
    <source>
        <dbReference type="PROSITE" id="PS51832"/>
    </source>
</evidence>
<gene>
    <name evidence="3" type="primary">rpfG_2</name>
    <name evidence="3" type="ORF">CLCHR_08210</name>
</gene>
<dbReference type="PROSITE" id="PS51832">
    <property type="entry name" value="HD_GYP"/>
    <property type="match status" value="1"/>
</dbReference>
<evidence type="ECO:0000259" key="1">
    <source>
        <dbReference type="PROSITE" id="PS51831"/>
    </source>
</evidence>
<dbReference type="Pfam" id="PF13487">
    <property type="entry name" value="HD_5"/>
    <property type="match status" value="1"/>
</dbReference>
<dbReference type="InterPro" id="IPR037522">
    <property type="entry name" value="HD_GYP_dom"/>
</dbReference>
<dbReference type="CDD" id="cd00077">
    <property type="entry name" value="HDc"/>
    <property type="match status" value="1"/>
</dbReference>
<dbReference type="GO" id="GO:0071111">
    <property type="term" value="F:cyclic-guanylate-specific phosphodiesterase activity"/>
    <property type="evidence" value="ECO:0007669"/>
    <property type="project" value="UniProtKB-EC"/>
</dbReference>
<dbReference type="InterPro" id="IPR003607">
    <property type="entry name" value="HD/PDEase_dom"/>
</dbReference>
<keyword evidence="3" id="KW-0378">Hydrolase</keyword>
<name>A0A1V4IZE9_9CLOT</name>
<dbReference type="AlphaFoldDB" id="A0A1V4IZE9"/>
<accession>A0A1V4IZE9</accession>
<dbReference type="RefSeq" id="WP_079438411.1">
    <property type="nucleotide sequence ID" value="NZ_MZGT01000008.1"/>
</dbReference>
<dbReference type="InterPro" id="IPR006675">
    <property type="entry name" value="HDIG_dom"/>
</dbReference>
<dbReference type="STRING" id="225345.CLCHR_08210"/>
<organism evidence="3 4">
    <name type="scientific">Clostridium chromiireducens</name>
    <dbReference type="NCBI Taxonomy" id="225345"/>
    <lineage>
        <taxon>Bacteria</taxon>
        <taxon>Bacillati</taxon>
        <taxon>Bacillota</taxon>
        <taxon>Clostridia</taxon>
        <taxon>Eubacteriales</taxon>
        <taxon>Clostridiaceae</taxon>
        <taxon>Clostridium</taxon>
    </lineage>
</organism>
<protein>
    <submittedName>
        <fullName evidence="3">Cyclic di-GMP phosphodiesterase response regulator RpfG</fullName>
        <ecNumber evidence="3">3.1.4.52</ecNumber>
    </submittedName>
</protein>
<feature type="domain" description="HD-GYP" evidence="2">
    <location>
        <begin position="110"/>
        <end position="306"/>
    </location>
</feature>
<dbReference type="Gene3D" id="1.10.3210.10">
    <property type="entry name" value="Hypothetical protein af1432"/>
    <property type="match status" value="1"/>
</dbReference>
<evidence type="ECO:0000313" key="3">
    <source>
        <dbReference type="EMBL" id="OPJ65431.1"/>
    </source>
</evidence>
<reference evidence="3 4" key="1">
    <citation type="submission" date="2017-03" db="EMBL/GenBank/DDBJ databases">
        <title>Genome sequence of Clostridium chromiireducens DSM 23318.</title>
        <authorList>
            <person name="Poehlein A."/>
            <person name="Daniel R."/>
        </authorList>
    </citation>
    <scope>NUCLEOTIDE SEQUENCE [LARGE SCALE GENOMIC DNA]</scope>
    <source>
        <strain evidence="3 4">DSM 23318</strain>
    </source>
</reference>
<comment type="caution">
    <text evidence="3">The sequence shown here is derived from an EMBL/GenBank/DDBJ whole genome shotgun (WGS) entry which is preliminary data.</text>
</comment>
<dbReference type="SMART" id="SM00471">
    <property type="entry name" value="HDc"/>
    <property type="match status" value="1"/>
</dbReference>
<dbReference type="OrthoDB" id="9804747at2"/>
<dbReference type="EC" id="3.1.4.52" evidence="3"/>
<dbReference type="Proteomes" id="UP000191056">
    <property type="component" value="Unassembled WGS sequence"/>
</dbReference>
<dbReference type="SUPFAM" id="SSF109604">
    <property type="entry name" value="HD-domain/PDEase-like"/>
    <property type="match status" value="1"/>
</dbReference>
<dbReference type="PANTHER" id="PTHR43155">
    <property type="entry name" value="CYCLIC DI-GMP PHOSPHODIESTERASE PA4108-RELATED"/>
    <property type="match status" value="1"/>
</dbReference>
<feature type="domain" description="HD" evidence="1">
    <location>
        <begin position="132"/>
        <end position="255"/>
    </location>
</feature>